<feature type="transmembrane region" description="Helical" evidence="1">
    <location>
        <begin position="156"/>
        <end position="174"/>
    </location>
</feature>
<evidence type="ECO:0000259" key="2">
    <source>
        <dbReference type="Pfam" id="PF01569"/>
    </source>
</evidence>
<organism evidence="3 4">
    <name type="scientific">Vogesella alkaliphila</name>
    <dbReference type="NCBI Taxonomy" id="1193621"/>
    <lineage>
        <taxon>Bacteria</taxon>
        <taxon>Pseudomonadati</taxon>
        <taxon>Pseudomonadota</taxon>
        <taxon>Betaproteobacteria</taxon>
        <taxon>Neisseriales</taxon>
        <taxon>Chromobacteriaceae</taxon>
        <taxon>Vogesella</taxon>
    </lineage>
</organism>
<dbReference type="InterPro" id="IPR000326">
    <property type="entry name" value="PAP2/HPO"/>
</dbReference>
<dbReference type="InterPro" id="IPR036938">
    <property type="entry name" value="PAP2/HPO_sf"/>
</dbReference>
<feature type="transmembrane region" description="Helical" evidence="1">
    <location>
        <begin position="20"/>
        <end position="40"/>
    </location>
</feature>
<dbReference type="Gene3D" id="1.20.144.10">
    <property type="entry name" value="Phosphatidic acid phosphatase type 2/haloperoxidase"/>
    <property type="match status" value="1"/>
</dbReference>
<keyword evidence="4" id="KW-1185">Reference proteome</keyword>
<dbReference type="SUPFAM" id="SSF48317">
    <property type="entry name" value="Acid phosphatase/Vanadium-dependent haloperoxidase"/>
    <property type="match status" value="1"/>
</dbReference>
<dbReference type="Proteomes" id="UP000600877">
    <property type="component" value="Unassembled WGS sequence"/>
</dbReference>
<feature type="transmembrane region" description="Helical" evidence="1">
    <location>
        <begin position="186"/>
        <end position="206"/>
    </location>
</feature>
<feature type="domain" description="Phosphatidic acid phosphatase type 2/haloperoxidase" evidence="2">
    <location>
        <begin position="102"/>
        <end position="228"/>
    </location>
</feature>
<name>A0ABQ2YJX5_9NEIS</name>
<evidence type="ECO:0000256" key="1">
    <source>
        <dbReference type="SAM" id="Phobius"/>
    </source>
</evidence>
<feature type="transmembrane region" description="Helical" evidence="1">
    <location>
        <begin position="212"/>
        <end position="231"/>
    </location>
</feature>
<gene>
    <name evidence="3" type="ORF">GCM10011290_10270</name>
</gene>
<keyword evidence="1" id="KW-0812">Transmembrane</keyword>
<keyword evidence="1" id="KW-1133">Transmembrane helix</keyword>
<sequence length="250" mass="26988">MAVLEMAAPRLAASPDGLSAAFYARQLLWLLLLGAVLWWLEAATRLDVTLAQWFFDPLAQRFPLQHSLWLEWLNHRLPKYALIAASGGLALRAVRRREARLGYAVLVMWLATLAVSLLKAHSAHSCPWDLQAFGGSGEWFALFGAVAANPGPGQCFPGGHASGGFALLALFFYWRPHAPRRARQAAVAALVLGLLMGLGQMARGAHFLSHNLWSGWVVWLVAVLLFAAFDLGRAASTAKSAGQLPGISGA</sequence>
<reference evidence="4" key="1">
    <citation type="journal article" date="2019" name="Int. J. Syst. Evol. Microbiol.">
        <title>The Global Catalogue of Microorganisms (GCM) 10K type strain sequencing project: providing services to taxonomists for standard genome sequencing and annotation.</title>
        <authorList>
            <consortium name="The Broad Institute Genomics Platform"/>
            <consortium name="The Broad Institute Genome Sequencing Center for Infectious Disease"/>
            <person name="Wu L."/>
            <person name="Ma J."/>
        </authorList>
    </citation>
    <scope>NUCLEOTIDE SEQUENCE [LARGE SCALE GENOMIC DNA]</scope>
    <source>
        <strain evidence="4">KCTC 32041</strain>
    </source>
</reference>
<dbReference type="Pfam" id="PF01569">
    <property type="entry name" value="PAP2"/>
    <property type="match status" value="1"/>
</dbReference>
<feature type="transmembrane region" description="Helical" evidence="1">
    <location>
        <begin position="101"/>
        <end position="118"/>
    </location>
</feature>
<dbReference type="EMBL" id="BMYW01000002">
    <property type="protein sequence ID" value="GGX84530.1"/>
    <property type="molecule type" value="Genomic_DNA"/>
</dbReference>
<proteinExistence type="predicted"/>
<keyword evidence="1" id="KW-0472">Membrane</keyword>
<comment type="caution">
    <text evidence="3">The sequence shown here is derived from an EMBL/GenBank/DDBJ whole genome shotgun (WGS) entry which is preliminary data.</text>
</comment>
<evidence type="ECO:0000313" key="3">
    <source>
        <dbReference type="EMBL" id="GGX84530.1"/>
    </source>
</evidence>
<evidence type="ECO:0000313" key="4">
    <source>
        <dbReference type="Proteomes" id="UP000600877"/>
    </source>
</evidence>
<accession>A0ABQ2YJX5</accession>
<dbReference type="CDD" id="cd03396">
    <property type="entry name" value="PAP2_like_6"/>
    <property type="match status" value="1"/>
</dbReference>
<protein>
    <recommendedName>
        <fullName evidence="2">Phosphatidic acid phosphatase type 2/haloperoxidase domain-containing protein</fullName>
    </recommendedName>
</protein>